<dbReference type="STRING" id="456327.BJD11_13160"/>
<keyword evidence="1" id="KW-0472">Membrane</keyword>
<feature type="transmembrane region" description="Helical" evidence="1">
    <location>
        <begin position="236"/>
        <end position="257"/>
    </location>
</feature>
<feature type="transmembrane region" description="Helical" evidence="1">
    <location>
        <begin position="188"/>
        <end position="205"/>
    </location>
</feature>
<feature type="transmembrane region" description="Helical" evidence="1">
    <location>
        <begin position="108"/>
        <end position="130"/>
    </location>
</feature>
<sequence length="258" mass="28265">MEAENSSCRLARSCRSTARYYRMPVTYLVDMSQSKWSALASRNAPSVLSHPLARLAMIFVVMALAYFPWLPFPWRMPAVGLMGAALAWQETRSRWACGLSWQRFGPTIGWTAVLVLLVTALITPIFQPLIDYLTGTKTDYSAYGALRHNAPAALQLIGSAWISAAIGEELVFRAFLMHQLEALFKRSSLGRLTAAIVGGVVFGAMHASQGISGIVLTGIVGAAFGYAYLRSNRNLLALILAHGLVDTWGVTTLYLGWY</sequence>
<organism evidence="4">
    <name type="scientific">Xanthomonas euvesicatoria pv. vesicatoria (strain 85-10)</name>
    <name type="common">Xanthomonas campestris pv. vesicatoria</name>
    <dbReference type="NCBI Taxonomy" id="316273"/>
    <lineage>
        <taxon>Bacteria</taxon>
        <taxon>Pseudomonadati</taxon>
        <taxon>Pseudomonadota</taxon>
        <taxon>Gammaproteobacteria</taxon>
        <taxon>Lysobacterales</taxon>
        <taxon>Lysobacteraceae</taxon>
        <taxon>Xanthomonas</taxon>
    </lineage>
</organism>
<proteinExistence type="predicted"/>
<feature type="transmembrane region" description="Helical" evidence="1">
    <location>
        <begin position="211"/>
        <end position="229"/>
    </location>
</feature>
<dbReference type="GO" id="GO:0006508">
    <property type="term" value="P:proteolysis"/>
    <property type="evidence" value="ECO:0007669"/>
    <property type="project" value="UniProtKB-KW"/>
</dbReference>
<dbReference type="InterPro" id="IPR003675">
    <property type="entry name" value="Rce1/LyrA-like_dom"/>
</dbReference>
<name>Q3BUH6_XANE5</name>
<protein>
    <submittedName>
        <fullName evidence="3">Putative membrane protease</fullName>
    </submittedName>
</protein>
<evidence type="ECO:0000313" key="3">
    <source>
        <dbReference type="EMBL" id="CAJ23533.1"/>
    </source>
</evidence>
<reference evidence="3 4" key="1">
    <citation type="journal article" date="2005" name="J. Bacteriol.">
        <title>Insights into genome plasticity and pathogenicity of the plant pathogenic Bacterium Xanthomonas campestris pv. vesicatoria revealed by the complete genome sequence.</title>
        <authorList>
            <person name="Thieme F."/>
            <person name="Koebnik R."/>
            <person name="Bekel T."/>
            <person name="Berger C."/>
            <person name="Boch J."/>
            <person name="Buettner D."/>
            <person name="Caldana C."/>
            <person name="Gaigalat L."/>
            <person name="Goesmann A."/>
            <person name="Kay S."/>
            <person name="Kirchner O."/>
            <person name="Lanz C."/>
            <person name="Linke B."/>
            <person name="McHardy A.C."/>
            <person name="Meyer F."/>
            <person name="Mittenhuber G."/>
            <person name="Nies D.H."/>
            <person name="Niesbach-Kloesgen U."/>
            <person name="Patschkowski T."/>
            <person name="Rueckert C."/>
            <person name="Rupp O."/>
            <person name="Schneicker S."/>
            <person name="Schuster S.C."/>
            <person name="Vorhoelter F.J."/>
            <person name="Weber E."/>
            <person name="Puehler A."/>
            <person name="Bonas U."/>
            <person name="Bartels D."/>
            <person name="Kaiser O."/>
        </authorList>
    </citation>
    <scope>NUCLEOTIDE SEQUENCE [LARGE SCALE GENOMIC DNA]</scope>
    <source>
        <strain evidence="3 4">85-10</strain>
    </source>
</reference>
<evidence type="ECO:0000313" key="4">
    <source>
        <dbReference type="Proteomes" id="UP000007069"/>
    </source>
</evidence>
<dbReference type="HOGENOM" id="CLU_094244_0_0_6"/>
<dbReference type="eggNOG" id="COG1266">
    <property type="taxonomic scope" value="Bacteria"/>
</dbReference>
<dbReference type="KEGG" id="xcv:XCV1856"/>
<keyword evidence="3" id="KW-0645">Protease</keyword>
<keyword evidence="1" id="KW-1133">Transmembrane helix</keyword>
<dbReference type="GO" id="GO:0004175">
    <property type="term" value="F:endopeptidase activity"/>
    <property type="evidence" value="ECO:0007669"/>
    <property type="project" value="UniProtKB-ARBA"/>
</dbReference>
<evidence type="ECO:0000256" key="1">
    <source>
        <dbReference type="SAM" id="Phobius"/>
    </source>
</evidence>
<dbReference type="Pfam" id="PF02517">
    <property type="entry name" value="Rce1-like"/>
    <property type="match status" value="1"/>
</dbReference>
<gene>
    <name evidence="3" type="ordered locus">XCV1856</name>
</gene>
<keyword evidence="3" id="KW-0378">Hydrolase</keyword>
<feature type="transmembrane region" description="Helical" evidence="1">
    <location>
        <begin position="52"/>
        <end position="72"/>
    </location>
</feature>
<dbReference type="Proteomes" id="UP000007069">
    <property type="component" value="Chromosome"/>
</dbReference>
<feature type="domain" description="CAAX prenyl protease 2/Lysostaphin resistance protein A-like" evidence="2">
    <location>
        <begin position="156"/>
        <end position="247"/>
    </location>
</feature>
<dbReference type="GO" id="GO:0080120">
    <property type="term" value="P:CAAX-box protein maturation"/>
    <property type="evidence" value="ECO:0007669"/>
    <property type="project" value="UniProtKB-ARBA"/>
</dbReference>
<evidence type="ECO:0000259" key="2">
    <source>
        <dbReference type="Pfam" id="PF02517"/>
    </source>
</evidence>
<keyword evidence="1" id="KW-0812">Transmembrane</keyword>
<dbReference type="AlphaFoldDB" id="Q3BUH6"/>
<accession>Q3BUH6</accession>
<dbReference type="EMBL" id="AM039952">
    <property type="protein sequence ID" value="CAJ23533.1"/>
    <property type="molecule type" value="Genomic_DNA"/>
</dbReference>